<dbReference type="RefSeq" id="WP_039136173.1">
    <property type="nucleotide sequence ID" value="NZ_JSVC01000001.1"/>
</dbReference>
<dbReference type="Pfam" id="PF00072">
    <property type="entry name" value="Response_reg"/>
    <property type="match status" value="1"/>
</dbReference>
<dbReference type="PROSITE" id="PS50110">
    <property type="entry name" value="RESPONSE_REGULATORY"/>
    <property type="match status" value="1"/>
</dbReference>
<dbReference type="FunFam" id="3.40.50.300:FF:000006">
    <property type="entry name" value="DNA-binding transcriptional regulator NtrC"/>
    <property type="match status" value="1"/>
</dbReference>
<dbReference type="Gene3D" id="3.40.50.2300">
    <property type="match status" value="1"/>
</dbReference>
<feature type="compositionally biased region" description="Basic and acidic residues" evidence="6">
    <location>
        <begin position="142"/>
        <end position="151"/>
    </location>
</feature>
<dbReference type="EMBL" id="JSVC01000001">
    <property type="protein sequence ID" value="KIC96326.1"/>
    <property type="molecule type" value="Genomic_DNA"/>
</dbReference>
<dbReference type="GO" id="GO:0006355">
    <property type="term" value="P:regulation of DNA-templated transcription"/>
    <property type="evidence" value="ECO:0007669"/>
    <property type="project" value="InterPro"/>
</dbReference>
<evidence type="ECO:0000256" key="1">
    <source>
        <dbReference type="ARBA" id="ARBA00022741"/>
    </source>
</evidence>
<dbReference type="InterPro" id="IPR025662">
    <property type="entry name" value="Sigma_54_int_dom_ATP-bd_1"/>
</dbReference>
<dbReference type="OrthoDB" id="9767106at2"/>
<feature type="region of interest" description="Disordered" evidence="6">
    <location>
        <begin position="121"/>
        <end position="151"/>
    </location>
</feature>
<dbReference type="PROSITE" id="PS50045">
    <property type="entry name" value="SIGMA54_INTERACT_4"/>
    <property type="match status" value="1"/>
</dbReference>
<dbReference type="InterPro" id="IPR027417">
    <property type="entry name" value="P-loop_NTPase"/>
</dbReference>
<dbReference type="InterPro" id="IPR009057">
    <property type="entry name" value="Homeodomain-like_sf"/>
</dbReference>
<dbReference type="SMART" id="SM00448">
    <property type="entry name" value="REC"/>
    <property type="match status" value="1"/>
</dbReference>
<dbReference type="PROSITE" id="PS00676">
    <property type="entry name" value="SIGMA54_INTERACT_2"/>
    <property type="match status" value="1"/>
</dbReference>
<dbReference type="PROSITE" id="PS00675">
    <property type="entry name" value="SIGMA54_INTERACT_1"/>
    <property type="match status" value="1"/>
</dbReference>
<evidence type="ECO:0000259" key="8">
    <source>
        <dbReference type="PROSITE" id="PS50110"/>
    </source>
</evidence>
<keyword evidence="4" id="KW-0804">Transcription</keyword>
<dbReference type="GO" id="GO:0043565">
    <property type="term" value="F:sequence-specific DNA binding"/>
    <property type="evidence" value="ECO:0007669"/>
    <property type="project" value="InterPro"/>
</dbReference>
<gene>
    <name evidence="9" type="ORF">OI18_00780</name>
</gene>
<dbReference type="InterPro" id="IPR001789">
    <property type="entry name" value="Sig_transdc_resp-reg_receiver"/>
</dbReference>
<accession>A0A0C1L9X2</accession>
<dbReference type="InterPro" id="IPR058031">
    <property type="entry name" value="AAA_lid_NorR"/>
</dbReference>
<dbReference type="InterPro" id="IPR025943">
    <property type="entry name" value="Sigma_54_int_dom_ATP-bd_2"/>
</dbReference>
<dbReference type="Pfam" id="PF00158">
    <property type="entry name" value="Sigma54_activat"/>
    <property type="match status" value="1"/>
</dbReference>
<comment type="caution">
    <text evidence="9">The sequence shown here is derived from an EMBL/GenBank/DDBJ whole genome shotgun (WGS) entry which is preliminary data.</text>
</comment>
<dbReference type="GO" id="GO:0005524">
    <property type="term" value="F:ATP binding"/>
    <property type="evidence" value="ECO:0007669"/>
    <property type="project" value="UniProtKB-KW"/>
</dbReference>
<dbReference type="Proteomes" id="UP000031408">
    <property type="component" value="Unassembled WGS sequence"/>
</dbReference>
<protein>
    <submittedName>
        <fullName evidence="9">Chemotaxis protein CheY</fullName>
    </submittedName>
</protein>
<dbReference type="Pfam" id="PF02954">
    <property type="entry name" value="HTH_8"/>
    <property type="match status" value="1"/>
</dbReference>
<evidence type="ECO:0000259" key="7">
    <source>
        <dbReference type="PROSITE" id="PS50045"/>
    </source>
</evidence>
<evidence type="ECO:0000256" key="2">
    <source>
        <dbReference type="ARBA" id="ARBA00022840"/>
    </source>
</evidence>
<evidence type="ECO:0000256" key="5">
    <source>
        <dbReference type="PROSITE-ProRule" id="PRU00169"/>
    </source>
</evidence>
<evidence type="ECO:0000313" key="9">
    <source>
        <dbReference type="EMBL" id="KIC96326.1"/>
    </source>
</evidence>
<evidence type="ECO:0000256" key="3">
    <source>
        <dbReference type="ARBA" id="ARBA00023015"/>
    </source>
</evidence>
<dbReference type="Gene3D" id="3.40.50.300">
    <property type="entry name" value="P-loop containing nucleotide triphosphate hydrolases"/>
    <property type="match status" value="1"/>
</dbReference>
<dbReference type="GO" id="GO:0000160">
    <property type="term" value="P:phosphorelay signal transduction system"/>
    <property type="evidence" value="ECO:0007669"/>
    <property type="project" value="InterPro"/>
</dbReference>
<dbReference type="PANTHER" id="PTHR32071:SF81">
    <property type="entry name" value="PROPIONATE CATABOLISM OPERON REGULATORY PROTEIN"/>
    <property type="match status" value="1"/>
</dbReference>
<reference evidence="9 10" key="1">
    <citation type="submission" date="2014-11" db="EMBL/GenBank/DDBJ databases">
        <title>Genome sequence of Flavihumibacter solisilvae 3-3.</title>
        <authorList>
            <person name="Zhou G."/>
            <person name="Li M."/>
            <person name="Wang G."/>
        </authorList>
    </citation>
    <scope>NUCLEOTIDE SEQUENCE [LARGE SCALE GENOMIC DNA]</scope>
    <source>
        <strain evidence="9 10">3-3</strain>
    </source>
</reference>
<evidence type="ECO:0000256" key="4">
    <source>
        <dbReference type="ARBA" id="ARBA00023163"/>
    </source>
</evidence>
<feature type="modified residue" description="4-aspartylphosphate" evidence="5">
    <location>
        <position position="52"/>
    </location>
</feature>
<dbReference type="InterPro" id="IPR002078">
    <property type="entry name" value="Sigma_54_int"/>
</dbReference>
<dbReference type="STRING" id="1349421.OI18_00780"/>
<dbReference type="Pfam" id="PF25601">
    <property type="entry name" value="AAA_lid_14"/>
    <property type="match status" value="1"/>
</dbReference>
<dbReference type="CDD" id="cd00156">
    <property type="entry name" value="REC"/>
    <property type="match status" value="1"/>
</dbReference>
<dbReference type="AlphaFoldDB" id="A0A0C1L9X2"/>
<keyword evidence="10" id="KW-1185">Reference proteome</keyword>
<organism evidence="9 10">
    <name type="scientific">Flavihumibacter solisilvae</name>
    <dbReference type="NCBI Taxonomy" id="1349421"/>
    <lineage>
        <taxon>Bacteria</taxon>
        <taxon>Pseudomonadati</taxon>
        <taxon>Bacteroidota</taxon>
        <taxon>Chitinophagia</taxon>
        <taxon>Chitinophagales</taxon>
        <taxon>Chitinophagaceae</taxon>
        <taxon>Flavihumibacter</taxon>
    </lineage>
</organism>
<name>A0A0C1L9X2_9BACT</name>
<evidence type="ECO:0000313" key="10">
    <source>
        <dbReference type="Proteomes" id="UP000031408"/>
    </source>
</evidence>
<dbReference type="SUPFAM" id="SSF46689">
    <property type="entry name" value="Homeodomain-like"/>
    <property type="match status" value="1"/>
</dbReference>
<feature type="domain" description="Sigma-54 factor interaction" evidence="7">
    <location>
        <begin position="155"/>
        <end position="384"/>
    </location>
</feature>
<proteinExistence type="predicted"/>
<dbReference type="PANTHER" id="PTHR32071">
    <property type="entry name" value="TRANSCRIPTIONAL REGULATORY PROTEIN"/>
    <property type="match status" value="1"/>
</dbReference>
<keyword evidence="1" id="KW-0547">Nucleotide-binding</keyword>
<dbReference type="PRINTS" id="PR01590">
    <property type="entry name" value="HTHFIS"/>
</dbReference>
<dbReference type="SUPFAM" id="SSF52540">
    <property type="entry name" value="P-loop containing nucleoside triphosphate hydrolases"/>
    <property type="match status" value="1"/>
</dbReference>
<dbReference type="SUPFAM" id="SSF52172">
    <property type="entry name" value="CheY-like"/>
    <property type="match status" value="1"/>
</dbReference>
<dbReference type="InterPro" id="IPR011006">
    <property type="entry name" value="CheY-like_superfamily"/>
</dbReference>
<dbReference type="Gene3D" id="1.10.8.60">
    <property type="match status" value="1"/>
</dbReference>
<dbReference type="InterPro" id="IPR003593">
    <property type="entry name" value="AAA+_ATPase"/>
</dbReference>
<keyword evidence="5" id="KW-0597">Phosphoprotein</keyword>
<feature type="domain" description="Response regulatory" evidence="8">
    <location>
        <begin position="3"/>
        <end position="117"/>
    </location>
</feature>
<sequence length="491" mass="55689">MQKILVIDDDRDMCMLLNRFLTRQGFDVMEIYNGKKALDYLAQNRPDLVLCDFRLEDMDGKQVLTRTREMYPDIPFIIITGYSDVKLAVEVLKLGAFDYVTKPVFPDEILVTIRKALESPQTGVTASQPEKKPAPVVQAASRDPKVPPPPKDKYIFGSSPEMKNIIKQIELVSPTNYSVIIYGESGSGKEAIANKIHEQSNRRNKPFIAIDCGALSKELAGSELFGHEKGSFTGALNLKIGSLELADGGTVFLDEIGNLPYDIQVALLRVVQERKIRRVGGNKDIDLDLRIIVASNEKLWDAARNGKFREDLYHRFNEFSISLPPLRERVDDVLLYARHFLATTNAELGKSIIDFSREVQQVFNSYPWYGNLRELRNVVKRAALLTDGSYVEIQSLPFEITYYNKLNFDGQAHYESQAAIPRIVEGGAQHPVRPVLNEQSLKSVSIDAEYEMIIEALKQSNFNKTKAAKLLNIDRKTLYNKMKQYQQFNNL</sequence>
<keyword evidence="2" id="KW-0067">ATP-binding</keyword>
<dbReference type="Gene3D" id="1.10.10.60">
    <property type="entry name" value="Homeodomain-like"/>
    <property type="match status" value="1"/>
</dbReference>
<dbReference type="SMART" id="SM00382">
    <property type="entry name" value="AAA"/>
    <property type="match status" value="1"/>
</dbReference>
<dbReference type="CDD" id="cd00009">
    <property type="entry name" value="AAA"/>
    <property type="match status" value="1"/>
</dbReference>
<keyword evidence="3" id="KW-0805">Transcription regulation</keyword>
<dbReference type="InterPro" id="IPR002197">
    <property type="entry name" value="HTH_Fis"/>
</dbReference>
<evidence type="ECO:0000256" key="6">
    <source>
        <dbReference type="SAM" id="MobiDB-lite"/>
    </source>
</evidence>